<accession>A0AAV2IJG0</accession>
<keyword evidence="1" id="KW-0677">Repeat</keyword>
<dbReference type="AlphaFoldDB" id="A0AAV2IJG0"/>
<name>A0AAV2IJG0_LYMST</name>
<feature type="repeat" description="ANK" evidence="3">
    <location>
        <begin position="68"/>
        <end position="94"/>
    </location>
</feature>
<dbReference type="PROSITE" id="PS50088">
    <property type="entry name" value="ANK_REPEAT"/>
    <property type="match status" value="2"/>
</dbReference>
<gene>
    <name evidence="4" type="ORF">GSLYS_00019249001</name>
</gene>
<dbReference type="Proteomes" id="UP001497497">
    <property type="component" value="Unassembled WGS sequence"/>
</dbReference>
<dbReference type="SMART" id="SM00248">
    <property type="entry name" value="ANK"/>
    <property type="match status" value="3"/>
</dbReference>
<dbReference type="PANTHER" id="PTHR24198:SF165">
    <property type="entry name" value="ANKYRIN REPEAT-CONTAINING PROTEIN-RELATED"/>
    <property type="match status" value="1"/>
</dbReference>
<dbReference type="PANTHER" id="PTHR24198">
    <property type="entry name" value="ANKYRIN REPEAT AND PROTEIN KINASE DOMAIN-CONTAINING PROTEIN"/>
    <property type="match status" value="1"/>
</dbReference>
<dbReference type="InterPro" id="IPR036770">
    <property type="entry name" value="Ankyrin_rpt-contain_sf"/>
</dbReference>
<keyword evidence="5" id="KW-1185">Reference proteome</keyword>
<evidence type="ECO:0000256" key="2">
    <source>
        <dbReference type="ARBA" id="ARBA00023043"/>
    </source>
</evidence>
<evidence type="ECO:0000256" key="1">
    <source>
        <dbReference type="ARBA" id="ARBA00022737"/>
    </source>
</evidence>
<evidence type="ECO:0000313" key="5">
    <source>
        <dbReference type="Proteomes" id="UP001497497"/>
    </source>
</evidence>
<dbReference type="SUPFAM" id="SSF48403">
    <property type="entry name" value="Ankyrin repeat"/>
    <property type="match status" value="1"/>
</dbReference>
<evidence type="ECO:0000256" key="3">
    <source>
        <dbReference type="PROSITE-ProRule" id="PRU00023"/>
    </source>
</evidence>
<dbReference type="Gene3D" id="1.25.40.20">
    <property type="entry name" value="Ankyrin repeat-containing domain"/>
    <property type="match status" value="2"/>
</dbReference>
<organism evidence="4 5">
    <name type="scientific">Lymnaea stagnalis</name>
    <name type="common">Great pond snail</name>
    <name type="synonym">Helix stagnalis</name>
    <dbReference type="NCBI Taxonomy" id="6523"/>
    <lineage>
        <taxon>Eukaryota</taxon>
        <taxon>Metazoa</taxon>
        <taxon>Spiralia</taxon>
        <taxon>Lophotrochozoa</taxon>
        <taxon>Mollusca</taxon>
        <taxon>Gastropoda</taxon>
        <taxon>Heterobranchia</taxon>
        <taxon>Euthyneura</taxon>
        <taxon>Panpulmonata</taxon>
        <taxon>Hygrophila</taxon>
        <taxon>Lymnaeoidea</taxon>
        <taxon>Lymnaeidae</taxon>
        <taxon>Lymnaea</taxon>
    </lineage>
</organism>
<feature type="repeat" description="ANK" evidence="3">
    <location>
        <begin position="135"/>
        <end position="164"/>
    </location>
</feature>
<proteinExistence type="predicted"/>
<reference evidence="4 5" key="1">
    <citation type="submission" date="2024-04" db="EMBL/GenBank/DDBJ databases">
        <authorList>
            <consortium name="Genoscope - CEA"/>
            <person name="William W."/>
        </authorList>
    </citation>
    <scope>NUCLEOTIDE SEQUENCE [LARGE SCALE GENOMIC DNA]</scope>
</reference>
<sequence length="164" mass="17969">MTLMQIIREGSAEDLNKVIMTSPNPRDIINYRDPACITALQMAARFNKPWAVEILLCNGAECDPVSESSFTPLSTACRLQHVQIIQILLKYGADPLLDLPMEGNVLHTIAMYATVEIAEIVFRDIAPPVHSVSTLRLTPLHNAALSGNAGMVVWLLQHGANPRA</sequence>
<dbReference type="Pfam" id="PF12796">
    <property type="entry name" value="Ank_2"/>
    <property type="match status" value="1"/>
</dbReference>
<protein>
    <recommendedName>
        <fullName evidence="6">Ankyrin</fullName>
    </recommendedName>
</protein>
<dbReference type="Pfam" id="PF00023">
    <property type="entry name" value="Ank"/>
    <property type="match status" value="1"/>
</dbReference>
<evidence type="ECO:0008006" key="6">
    <source>
        <dbReference type="Google" id="ProtNLM"/>
    </source>
</evidence>
<evidence type="ECO:0000313" key="4">
    <source>
        <dbReference type="EMBL" id="CAL1545872.1"/>
    </source>
</evidence>
<keyword evidence="2 3" id="KW-0040">ANK repeat</keyword>
<feature type="non-terminal residue" evidence="4">
    <location>
        <position position="164"/>
    </location>
</feature>
<dbReference type="PROSITE" id="PS50297">
    <property type="entry name" value="ANK_REP_REGION"/>
    <property type="match status" value="2"/>
</dbReference>
<dbReference type="InterPro" id="IPR002110">
    <property type="entry name" value="Ankyrin_rpt"/>
</dbReference>
<comment type="caution">
    <text evidence="4">The sequence shown here is derived from an EMBL/GenBank/DDBJ whole genome shotgun (WGS) entry which is preliminary data.</text>
</comment>
<dbReference type="EMBL" id="CAXITT010000744">
    <property type="protein sequence ID" value="CAL1545872.1"/>
    <property type="molecule type" value="Genomic_DNA"/>
</dbReference>